<reference evidence="1" key="1">
    <citation type="submission" date="2020-03" db="EMBL/GenBank/DDBJ databases">
        <title>A transcriptome and proteome of the tick Rhipicephalus microplus shaped by the genetic composition of its hosts and developmental stage.</title>
        <authorList>
            <person name="Garcia G.R."/>
            <person name="Ribeiro J.M.C."/>
            <person name="Maruyama S.R."/>
            <person name="Gardinasse L.G."/>
            <person name="Nelson K."/>
            <person name="Ferreira B.R."/>
            <person name="Andrade T.G."/>
            <person name="Santos I.K.F.M."/>
        </authorList>
    </citation>
    <scope>NUCLEOTIDE SEQUENCE</scope>
    <source>
        <strain evidence="1">NSGR</strain>
        <tissue evidence="1">Salivary glands</tissue>
    </source>
</reference>
<sequence length="92" mass="10731">MYFLIPKFFHFSLSLPLFENCFREARGPTPKKIRYTIIRYATTCNALLGHSVMQCNTSAEQGAIIYSSPVRRCMFLPVPFCMSLFFIFGRWC</sequence>
<protein>
    <submittedName>
        <fullName evidence="1">Uncharacterized protein</fullName>
    </submittedName>
</protein>
<name>A0A6G5A2P9_RHIMP</name>
<organism evidence="1">
    <name type="scientific">Rhipicephalus microplus</name>
    <name type="common">Cattle tick</name>
    <name type="synonym">Boophilus microplus</name>
    <dbReference type="NCBI Taxonomy" id="6941"/>
    <lineage>
        <taxon>Eukaryota</taxon>
        <taxon>Metazoa</taxon>
        <taxon>Ecdysozoa</taxon>
        <taxon>Arthropoda</taxon>
        <taxon>Chelicerata</taxon>
        <taxon>Arachnida</taxon>
        <taxon>Acari</taxon>
        <taxon>Parasitiformes</taxon>
        <taxon>Ixodida</taxon>
        <taxon>Ixodoidea</taxon>
        <taxon>Ixodidae</taxon>
        <taxon>Rhipicephalinae</taxon>
        <taxon>Rhipicephalus</taxon>
        <taxon>Boophilus</taxon>
    </lineage>
</organism>
<dbReference type="AlphaFoldDB" id="A0A6G5A2P9"/>
<evidence type="ECO:0000313" key="1">
    <source>
        <dbReference type="EMBL" id="NIE44476.1"/>
    </source>
</evidence>
<dbReference type="EMBL" id="GIKN01002203">
    <property type="protein sequence ID" value="NIE44476.1"/>
    <property type="molecule type" value="Transcribed_RNA"/>
</dbReference>
<proteinExistence type="predicted"/>
<accession>A0A6G5A2P9</accession>